<evidence type="ECO:0000313" key="2">
    <source>
        <dbReference type="EMBL" id="CAG8520217.1"/>
    </source>
</evidence>
<dbReference type="OrthoDB" id="2123952at2759"/>
<feature type="domain" description="Zn(2)-C6 fungal-type" evidence="1">
    <location>
        <begin position="13"/>
        <end position="42"/>
    </location>
</feature>
<evidence type="ECO:0000313" key="3">
    <source>
        <dbReference type="Proteomes" id="UP000789570"/>
    </source>
</evidence>
<dbReference type="AlphaFoldDB" id="A0A9N9A7H0"/>
<dbReference type="Proteomes" id="UP000789570">
    <property type="component" value="Unassembled WGS sequence"/>
</dbReference>
<proteinExistence type="predicted"/>
<name>A0A9N9A7H0_9GLOM</name>
<keyword evidence="3" id="KW-1185">Reference proteome</keyword>
<dbReference type="InterPro" id="IPR036864">
    <property type="entry name" value="Zn2-C6_fun-type_DNA-bd_sf"/>
</dbReference>
<dbReference type="PROSITE" id="PS50048">
    <property type="entry name" value="ZN2_CY6_FUNGAL_2"/>
    <property type="match status" value="1"/>
</dbReference>
<evidence type="ECO:0000259" key="1">
    <source>
        <dbReference type="PROSITE" id="PS50048"/>
    </source>
</evidence>
<dbReference type="Pfam" id="PF00172">
    <property type="entry name" value="Zn_clus"/>
    <property type="match status" value="1"/>
</dbReference>
<dbReference type="InterPro" id="IPR001138">
    <property type="entry name" value="Zn2Cys6_DnaBD"/>
</dbReference>
<accession>A0A9N9A7H0</accession>
<dbReference type="SMART" id="SM00066">
    <property type="entry name" value="GAL4"/>
    <property type="match status" value="1"/>
</dbReference>
<dbReference type="Gene3D" id="4.10.240.10">
    <property type="entry name" value="Zn(2)-C6 fungal-type DNA-binding domain"/>
    <property type="match status" value="1"/>
</dbReference>
<dbReference type="GO" id="GO:0008270">
    <property type="term" value="F:zinc ion binding"/>
    <property type="evidence" value="ECO:0007669"/>
    <property type="project" value="InterPro"/>
</dbReference>
<dbReference type="CDD" id="cd00067">
    <property type="entry name" value="GAL4"/>
    <property type="match status" value="1"/>
</dbReference>
<reference evidence="2" key="1">
    <citation type="submission" date="2021-06" db="EMBL/GenBank/DDBJ databases">
        <authorList>
            <person name="Kallberg Y."/>
            <person name="Tangrot J."/>
            <person name="Rosling A."/>
        </authorList>
    </citation>
    <scope>NUCLEOTIDE SEQUENCE</scope>
    <source>
        <strain evidence="2">UK204</strain>
    </source>
</reference>
<dbReference type="SUPFAM" id="SSF57701">
    <property type="entry name" value="Zn2/Cys6 DNA-binding domain"/>
    <property type="match status" value="1"/>
</dbReference>
<protein>
    <submittedName>
        <fullName evidence="2">14960_t:CDS:1</fullName>
    </submittedName>
</protein>
<dbReference type="EMBL" id="CAJVPQ010000927">
    <property type="protein sequence ID" value="CAG8520217.1"/>
    <property type="molecule type" value="Genomic_DNA"/>
</dbReference>
<sequence length="198" mass="22136">MSNITPRTKVTTACNNCKLLKIKCSPGPTCLSCEKRRIECIFVPGKRRGPVKVELKPTVKSQSIAPSVNVIEEKQDVSNEDDNERIYYSILGPRYYNFTDVRLPIVNEIAETNASWSGTTDTTNVKDNLNMSDPGYVFNEQQQLQDPNPLPNNVLTTCVPDNHLFGWYNHQYNDSSNNNIDLIGGNVGTCSSIKGNFD</sequence>
<organism evidence="2 3">
    <name type="scientific">Funneliformis caledonium</name>
    <dbReference type="NCBI Taxonomy" id="1117310"/>
    <lineage>
        <taxon>Eukaryota</taxon>
        <taxon>Fungi</taxon>
        <taxon>Fungi incertae sedis</taxon>
        <taxon>Mucoromycota</taxon>
        <taxon>Glomeromycotina</taxon>
        <taxon>Glomeromycetes</taxon>
        <taxon>Glomerales</taxon>
        <taxon>Glomeraceae</taxon>
        <taxon>Funneliformis</taxon>
    </lineage>
</organism>
<dbReference type="PROSITE" id="PS00463">
    <property type="entry name" value="ZN2_CY6_FUNGAL_1"/>
    <property type="match status" value="1"/>
</dbReference>
<dbReference type="GO" id="GO:0000981">
    <property type="term" value="F:DNA-binding transcription factor activity, RNA polymerase II-specific"/>
    <property type="evidence" value="ECO:0007669"/>
    <property type="project" value="InterPro"/>
</dbReference>
<comment type="caution">
    <text evidence="2">The sequence shown here is derived from an EMBL/GenBank/DDBJ whole genome shotgun (WGS) entry which is preliminary data.</text>
</comment>
<gene>
    <name evidence="2" type="ORF">FCALED_LOCUS4659</name>
</gene>